<dbReference type="PANTHER" id="PTHR18964">
    <property type="entry name" value="ROK (REPRESSOR, ORF, KINASE) FAMILY"/>
    <property type="match status" value="1"/>
</dbReference>
<dbReference type="InterPro" id="IPR000600">
    <property type="entry name" value="ROK"/>
</dbReference>
<evidence type="ECO:0000313" key="3">
    <source>
        <dbReference type="Proteomes" id="UP000177579"/>
    </source>
</evidence>
<dbReference type="EMBL" id="MFGO01000020">
    <property type="protein sequence ID" value="OGF40778.1"/>
    <property type="molecule type" value="Genomic_DNA"/>
</dbReference>
<dbReference type="PANTHER" id="PTHR18964:SF149">
    <property type="entry name" value="BIFUNCTIONAL UDP-N-ACETYLGLUCOSAMINE 2-EPIMERASE_N-ACETYLMANNOSAMINE KINASE"/>
    <property type="match status" value="1"/>
</dbReference>
<dbReference type="Pfam" id="PF00480">
    <property type="entry name" value="ROK"/>
    <property type="match status" value="1"/>
</dbReference>
<evidence type="ECO:0000313" key="2">
    <source>
        <dbReference type="EMBL" id="OGF40778.1"/>
    </source>
</evidence>
<evidence type="ECO:0000256" key="1">
    <source>
        <dbReference type="ARBA" id="ARBA00006479"/>
    </source>
</evidence>
<reference evidence="2 3" key="1">
    <citation type="journal article" date="2016" name="Nat. Commun.">
        <title>Thousands of microbial genomes shed light on interconnected biogeochemical processes in an aquifer system.</title>
        <authorList>
            <person name="Anantharaman K."/>
            <person name="Brown C.T."/>
            <person name="Hug L.A."/>
            <person name="Sharon I."/>
            <person name="Castelle C.J."/>
            <person name="Probst A.J."/>
            <person name="Thomas B.C."/>
            <person name="Singh A."/>
            <person name="Wilkins M.J."/>
            <person name="Karaoz U."/>
            <person name="Brodie E.L."/>
            <person name="Williams K.H."/>
            <person name="Hubbard S.S."/>
            <person name="Banfield J.F."/>
        </authorList>
    </citation>
    <scope>NUCLEOTIDE SEQUENCE [LARGE SCALE GENOMIC DNA]</scope>
</reference>
<comment type="similarity">
    <text evidence="1">Belongs to the ROK (NagC/XylR) family.</text>
</comment>
<dbReference type="InterPro" id="IPR043129">
    <property type="entry name" value="ATPase_NBD"/>
</dbReference>
<organism evidence="2 3">
    <name type="scientific">Candidatus Falkowbacteria bacterium RIFOXYD2_FULL_34_120</name>
    <dbReference type="NCBI Taxonomy" id="1798007"/>
    <lineage>
        <taxon>Bacteria</taxon>
        <taxon>Candidatus Falkowiibacteriota</taxon>
    </lineage>
</organism>
<dbReference type="SUPFAM" id="SSF53067">
    <property type="entry name" value="Actin-like ATPase domain"/>
    <property type="match status" value="1"/>
</dbReference>
<proteinExistence type="inferred from homology"/>
<dbReference type="Gene3D" id="3.30.420.40">
    <property type="match status" value="2"/>
</dbReference>
<name>A0A1F5TPM1_9BACT</name>
<accession>A0A1F5TPM1</accession>
<protein>
    <recommendedName>
        <fullName evidence="4">Sugar kinase</fullName>
    </recommendedName>
</protein>
<dbReference type="Proteomes" id="UP000177579">
    <property type="component" value="Unassembled WGS sequence"/>
</dbReference>
<sequence>MTKKTYSIGIDIGGTKMMAVLFDGKDVLAEFILATPKDSLDHFMVMLQALIGPIFEKCEELKIKIDGIGIGLAGVIDRETGKMLYSPNIPIINNVNIGELLKEKINLLIKIDNDGNCFTLAEALLGAGRKYDNVYGIIVGTGIGGGWYFDNKIYQTKNGGSGEPGQMIVDFHSGTILEKAFHDLTEKKSEELAEKAYYGDVQAEGVFMNLGNLLGFSFASIVNIISPEIIVVGGGVTEASDLFLGQAKKIMKKNIASRIAAKKIKLAKSKLGKQAGAIGAALMIK</sequence>
<dbReference type="CDD" id="cd23763">
    <property type="entry name" value="ASKHA_ATPase_ROK"/>
    <property type="match status" value="1"/>
</dbReference>
<gene>
    <name evidence="2" type="ORF">A2531_06705</name>
</gene>
<comment type="caution">
    <text evidence="2">The sequence shown here is derived from an EMBL/GenBank/DDBJ whole genome shotgun (WGS) entry which is preliminary data.</text>
</comment>
<evidence type="ECO:0008006" key="4">
    <source>
        <dbReference type="Google" id="ProtNLM"/>
    </source>
</evidence>
<dbReference type="AlphaFoldDB" id="A0A1F5TPM1"/>